<dbReference type="InterPro" id="IPR057475">
    <property type="entry name" value="CUT_C"/>
</dbReference>
<feature type="domain" description="VWFA" evidence="10">
    <location>
        <begin position="41"/>
        <end position="208"/>
    </location>
</feature>
<dbReference type="Pfam" id="PF00092">
    <property type="entry name" value="VWA"/>
    <property type="match status" value="1"/>
</dbReference>
<evidence type="ECO:0000259" key="10">
    <source>
        <dbReference type="PROSITE" id="PS50234"/>
    </source>
</evidence>
<dbReference type="Proteomes" id="UP000887540">
    <property type="component" value="Unplaced"/>
</dbReference>
<evidence type="ECO:0000256" key="8">
    <source>
        <dbReference type="SAM" id="MobiDB-lite"/>
    </source>
</evidence>
<evidence type="ECO:0000313" key="13">
    <source>
        <dbReference type="WBParaSite" id="ACRNAN_Path_1189.g4617.t1"/>
    </source>
</evidence>
<accession>A0A914BX00</accession>
<name>A0A914BX00_9BILA</name>
<dbReference type="InterPro" id="IPR036465">
    <property type="entry name" value="vWFA_dom_sf"/>
</dbReference>
<evidence type="ECO:0000256" key="3">
    <source>
        <dbReference type="ARBA" id="ARBA00022475"/>
    </source>
</evidence>
<feature type="signal peptide" evidence="9">
    <location>
        <begin position="1"/>
        <end position="17"/>
    </location>
</feature>
<keyword evidence="7" id="KW-0472">Membrane</keyword>
<evidence type="ECO:0000256" key="2">
    <source>
        <dbReference type="ARBA" id="ARBA00022460"/>
    </source>
</evidence>
<organism evidence="12 13">
    <name type="scientific">Acrobeloides nanus</name>
    <dbReference type="NCBI Taxonomy" id="290746"/>
    <lineage>
        <taxon>Eukaryota</taxon>
        <taxon>Metazoa</taxon>
        <taxon>Ecdysozoa</taxon>
        <taxon>Nematoda</taxon>
        <taxon>Chromadorea</taxon>
        <taxon>Rhabditida</taxon>
        <taxon>Tylenchina</taxon>
        <taxon>Cephalobomorpha</taxon>
        <taxon>Cephaloboidea</taxon>
        <taxon>Cephalobidae</taxon>
        <taxon>Acrobeloides</taxon>
    </lineage>
</organism>
<dbReference type="InterPro" id="IPR001507">
    <property type="entry name" value="ZP_dom"/>
</dbReference>
<dbReference type="PRINTS" id="PR00453">
    <property type="entry name" value="VWFADOMAIN"/>
</dbReference>
<keyword evidence="12" id="KW-1185">Reference proteome</keyword>
<keyword evidence="6" id="KW-1133">Transmembrane helix</keyword>
<keyword evidence="2" id="KW-0193">Cuticle</keyword>
<dbReference type="SMART" id="SM00327">
    <property type="entry name" value="VWA"/>
    <property type="match status" value="1"/>
</dbReference>
<feature type="compositionally biased region" description="Basic residues" evidence="8">
    <location>
        <begin position="519"/>
        <end position="534"/>
    </location>
</feature>
<sequence>MLLWILFYFLIFDSVRLNIDALDFLDNELAKICHPIDNSLDLLFILDGSGGSRSTFDSQLTALTKVVEMVEIGHNSTQIAVMQYGTYTYMEFLFNVFSNIRHKSGTTRTGKALDKAFDVLHDEKSGVRKGRVDVAPIVIIVSDGHSRDDPVAAANRLRQSGVRVLALGIGPHINVEELVAIAGTPEFVFQNLTDENSFQRFMETFEKFTMGEQCEFARGKNGSDIRCNSDSISISVSTSKPFHGHLFVDGRFNDKRCVARSNNSDITLKVGLTECGLKRQFSVNPKGFIFETKVLLQFHPDYVTAVDKVFDVRCFYSDTQQRDDETEIDWQLVQSVRNRRKNQKDEAMPCKYSLSKKDMGGCKTPNNFTTIDDRLFHKWECNADNYDTYQSFLVHSCFVVDASRNVGRMIIDEKGCSLEPEIISTPIYDDSLSAHSEGMVIHHPDTPLLKMKCSLKFCDRLMSECDDILPPRCGGEIQVKKRQAGFPVSIRPLNGKSSETERDVLKKKTTPKLITFKRRKSNNQKGLKKKKQRSRAVQNVSVTISKENNVDIQLAATKSKERHEQIIPKVPLSKAVPISGQAKEILDPILNVSIPNPKVSVPRSIGTAEVKLNTQDVRVISASSEEKDNSSEDRFILKPVREPLKGIEDPFQENEATNKTTEKGINIVSKEIDANVNKQLSMTEFQIESDTIMISNSNASCMKRIKN</sequence>
<dbReference type="PROSITE" id="PS51034">
    <property type="entry name" value="ZP_2"/>
    <property type="match status" value="1"/>
</dbReference>
<evidence type="ECO:0000256" key="9">
    <source>
        <dbReference type="SAM" id="SignalP"/>
    </source>
</evidence>
<proteinExistence type="predicted"/>
<evidence type="ECO:0000313" key="12">
    <source>
        <dbReference type="Proteomes" id="UP000887540"/>
    </source>
</evidence>
<reference evidence="13" key="1">
    <citation type="submission" date="2022-11" db="UniProtKB">
        <authorList>
            <consortium name="WormBaseParasite"/>
        </authorList>
    </citation>
    <scope>IDENTIFICATION</scope>
</reference>
<dbReference type="Gene3D" id="3.40.50.410">
    <property type="entry name" value="von Willebrand factor, type A domain"/>
    <property type="match status" value="1"/>
</dbReference>
<evidence type="ECO:0000256" key="1">
    <source>
        <dbReference type="ARBA" id="ARBA00004251"/>
    </source>
</evidence>
<dbReference type="InterPro" id="IPR056953">
    <property type="entry name" value="CUT_N"/>
</dbReference>
<dbReference type="WBParaSite" id="ACRNAN_Path_1189.g4617.t1">
    <property type="protein sequence ID" value="ACRNAN_Path_1189.g4617.t1"/>
    <property type="gene ID" value="ACRNAN_Path_1189.g4617"/>
</dbReference>
<evidence type="ECO:0000256" key="4">
    <source>
        <dbReference type="ARBA" id="ARBA00022692"/>
    </source>
</evidence>
<dbReference type="Gene3D" id="2.60.40.3210">
    <property type="entry name" value="Zona pellucida, ZP-N domain"/>
    <property type="match status" value="1"/>
</dbReference>
<dbReference type="Pfam" id="PF25057">
    <property type="entry name" value="CUT_N"/>
    <property type="match status" value="1"/>
</dbReference>
<dbReference type="InterPro" id="IPR051962">
    <property type="entry name" value="Cuticlin"/>
</dbReference>
<dbReference type="SUPFAM" id="SSF53300">
    <property type="entry name" value="vWA-like"/>
    <property type="match status" value="1"/>
</dbReference>
<keyword evidence="5 9" id="KW-0732">Signal</keyword>
<dbReference type="PANTHER" id="PTHR22907">
    <property type="entry name" value="GH04558P"/>
    <property type="match status" value="1"/>
</dbReference>
<evidence type="ECO:0000259" key="11">
    <source>
        <dbReference type="PROSITE" id="PS51034"/>
    </source>
</evidence>
<keyword evidence="4" id="KW-0812">Transmembrane</keyword>
<dbReference type="SMART" id="SM00241">
    <property type="entry name" value="ZP"/>
    <property type="match status" value="1"/>
</dbReference>
<protein>
    <submittedName>
        <fullName evidence="13">Uncharacterized protein</fullName>
    </submittedName>
</protein>
<evidence type="ECO:0000256" key="5">
    <source>
        <dbReference type="ARBA" id="ARBA00022729"/>
    </source>
</evidence>
<dbReference type="AlphaFoldDB" id="A0A914BX00"/>
<dbReference type="PANTHER" id="PTHR22907:SF54">
    <property type="entry name" value="GH04558P"/>
    <property type="match status" value="1"/>
</dbReference>
<feature type="chain" id="PRO_5036919150" evidence="9">
    <location>
        <begin position="18"/>
        <end position="707"/>
    </location>
</feature>
<feature type="region of interest" description="Disordered" evidence="8">
    <location>
        <begin position="519"/>
        <end position="539"/>
    </location>
</feature>
<comment type="subcellular location">
    <subcellularLocation>
        <location evidence="1">Cell membrane</location>
        <topology evidence="1">Single-pass type I membrane protein</topology>
    </subcellularLocation>
</comment>
<dbReference type="PROSITE" id="PS50234">
    <property type="entry name" value="VWFA"/>
    <property type="match status" value="1"/>
</dbReference>
<keyword evidence="3" id="KW-1003">Cell membrane</keyword>
<dbReference type="GO" id="GO:0005886">
    <property type="term" value="C:plasma membrane"/>
    <property type="evidence" value="ECO:0007669"/>
    <property type="project" value="UniProtKB-SubCell"/>
</dbReference>
<feature type="domain" description="ZP" evidence="11">
    <location>
        <begin position="226"/>
        <end position="472"/>
    </location>
</feature>
<dbReference type="GO" id="GO:0042302">
    <property type="term" value="F:structural constituent of cuticle"/>
    <property type="evidence" value="ECO:0007669"/>
    <property type="project" value="UniProtKB-KW"/>
</dbReference>
<evidence type="ECO:0000256" key="7">
    <source>
        <dbReference type="ARBA" id="ARBA00023136"/>
    </source>
</evidence>
<dbReference type="InterPro" id="IPR002035">
    <property type="entry name" value="VWF_A"/>
</dbReference>
<dbReference type="Pfam" id="PF25301">
    <property type="entry name" value="CUT_C"/>
    <property type="match status" value="1"/>
</dbReference>
<evidence type="ECO:0000256" key="6">
    <source>
        <dbReference type="ARBA" id="ARBA00022989"/>
    </source>
</evidence>